<dbReference type="GO" id="GO:1902600">
    <property type="term" value="P:proton transmembrane transport"/>
    <property type="evidence" value="ECO:0007669"/>
    <property type="project" value="InterPro"/>
</dbReference>
<reference evidence="10 11" key="1">
    <citation type="journal article" date="2013" name="Genome Announc.">
        <title>Genome Sequence of the Obligate Gammaproteobacterial Methanotroph Methylomicrobium album Strain BG8.</title>
        <authorList>
            <person name="Kits K.D."/>
            <person name="Kalyuzhnaya M.G."/>
            <person name="Klotz M.G."/>
            <person name="Jetten M.S."/>
            <person name="Op den Camp H.J."/>
            <person name="Vuilleumier S."/>
            <person name="Bringel F."/>
            <person name="Dispirito A.A."/>
            <person name="Murrell J.C."/>
            <person name="Bruce D."/>
            <person name="Cheng J.F."/>
            <person name="Copeland A."/>
            <person name="Goodwin L."/>
            <person name="Hauser L."/>
            <person name="Lajus A."/>
            <person name="Land M.L."/>
            <person name="Lapidus A."/>
            <person name="Lucas S."/>
            <person name="Medigue C."/>
            <person name="Pitluck S."/>
            <person name="Woyke T."/>
            <person name="Zeytun A."/>
            <person name="Stein L.Y."/>
        </authorList>
    </citation>
    <scope>NUCLEOTIDE SEQUENCE [LARGE SCALE GENOMIC DNA]</scope>
    <source>
        <strain evidence="10 11">BG8</strain>
    </source>
</reference>
<evidence type="ECO:0000256" key="6">
    <source>
        <dbReference type="ARBA" id="ARBA00023065"/>
    </source>
</evidence>
<dbReference type="eggNOG" id="COG0475">
    <property type="taxonomic scope" value="Bacteria"/>
</dbReference>
<feature type="transmembrane region" description="Helical" evidence="8">
    <location>
        <begin position="241"/>
        <end position="258"/>
    </location>
</feature>
<dbReference type="RefSeq" id="WP_005373336.1">
    <property type="nucleotide sequence ID" value="NZ_CM001475.1"/>
</dbReference>
<evidence type="ECO:0000313" key="10">
    <source>
        <dbReference type="EMBL" id="EIC30623.1"/>
    </source>
</evidence>
<feature type="domain" description="Cation/H+ exchanger transmembrane" evidence="9">
    <location>
        <begin position="15"/>
        <end position="379"/>
    </location>
</feature>
<feature type="transmembrane region" description="Helical" evidence="8">
    <location>
        <begin position="55"/>
        <end position="74"/>
    </location>
</feature>
<dbReference type="AlphaFoldDB" id="H8GM99"/>
<feature type="transmembrane region" description="Helical" evidence="8">
    <location>
        <begin position="218"/>
        <end position="235"/>
    </location>
</feature>
<dbReference type="Gene3D" id="1.20.1530.20">
    <property type="match status" value="1"/>
</dbReference>
<keyword evidence="5 8" id="KW-1133">Transmembrane helix</keyword>
<evidence type="ECO:0000256" key="8">
    <source>
        <dbReference type="SAM" id="Phobius"/>
    </source>
</evidence>
<evidence type="ECO:0000256" key="3">
    <source>
        <dbReference type="ARBA" id="ARBA00022449"/>
    </source>
</evidence>
<evidence type="ECO:0000256" key="5">
    <source>
        <dbReference type="ARBA" id="ARBA00022989"/>
    </source>
</evidence>
<dbReference type="PANTHER" id="PTHR43562:SF1">
    <property type="entry name" value="NA(+)_H(+) ANTIPORTER YJBQ-RELATED"/>
    <property type="match status" value="1"/>
</dbReference>
<dbReference type="InterPro" id="IPR038770">
    <property type="entry name" value="Na+/solute_symporter_sf"/>
</dbReference>
<sequence>MEAYPSELLLIAFAAMLAPLLAELPTGFRLPVVVLEVMLGILIGPHMLHLASPDGMIATMAELGLAFLLFMVGLEIDFDKIRGRPAVLAIGGWFLSLFVALACMFIFSMIGLIQAPPLLAAVALSTTALGVLAPILRDRGELDSAFGTYMVAAAAAGEFGPLMIISLLLIPTHDTFLHGLFMVTFIIIAFIAANLALNARSMRLIEMMKRTMQSSGQLPVRICILLQILFVALAAEFGLNIVMGAFAAGIVAGLVIKGKQGELLLQKLDAIGYGFLIPIFFIVAGMNFDVSALWSAPLAPLQVALLSGLLVLVRGVPLVLYKKELTPDERLPFAFYSATGLPLIVIISEIGVSSGLMQPDRAAILVSAGMVSVLLFPILAVKLRGKFSLFHQP</sequence>
<feature type="transmembrane region" description="Helical" evidence="8">
    <location>
        <begin position="176"/>
        <end position="197"/>
    </location>
</feature>
<dbReference type="HOGENOM" id="CLU_005126_0_0_6"/>
<feature type="transmembrane region" description="Helical" evidence="8">
    <location>
        <begin position="362"/>
        <end position="381"/>
    </location>
</feature>
<keyword evidence="11" id="KW-1185">Reference proteome</keyword>
<evidence type="ECO:0000256" key="4">
    <source>
        <dbReference type="ARBA" id="ARBA00022692"/>
    </source>
</evidence>
<protein>
    <submittedName>
        <fullName evidence="10">Kef-type K+ transport system, membrane component</fullName>
    </submittedName>
</protein>
<keyword evidence="6" id="KW-0406">Ion transport</keyword>
<dbReference type="PANTHER" id="PTHR43562">
    <property type="entry name" value="NAPA-TYPE SODIUM/HYDROGEN ANTIPORTER"/>
    <property type="match status" value="1"/>
</dbReference>
<evidence type="ECO:0000259" key="9">
    <source>
        <dbReference type="Pfam" id="PF00999"/>
    </source>
</evidence>
<comment type="subcellular location">
    <subcellularLocation>
        <location evidence="1">Membrane</location>
        <topology evidence="1">Multi-pass membrane protein</topology>
    </subcellularLocation>
</comment>
<dbReference type="GO" id="GO:0015297">
    <property type="term" value="F:antiporter activity"/>
    <property type="evidence" value="ECO:0007669"/>
    <property type="project" value="UniProtKB-KW"/>
</dbReference>
<feature type="transmembrane region" description="Helical" evidence="8">
    <location>
        <begin position="148"/>
        <end position="170"/>
    </location>
</feature>
<feature type="transmembrane region" description="Helical" evidence="8">
    <location>
        <begin position="300"/>
        <end position="321"/>
    </location>
</feature>
<gene>
    <name evidence="10" type="ORF">Metal_2942</name>
</gene>
<dbReference type="Proteomes" id="UP000005090">
    <property type="component" value="Chromosome"/>
</dbReference>
<dbReference type="GO" id="GO:0016020">
    <property type="term" value="C:membrane"/>
    <property type="evidence" value="ECO:0007669"/>
    <property type="project" value="UniProtKB-SubCell"/>
</dbReference>
<organism evidence="10 11">
    <name type="scientific">Methylomicrobium album BG8</name>
    <dbReference type="NCBI Taxonomy" id="686340"/>
    <lineage>
        <taxon>Bacteria</taxon>
        <taxon>Pseudomonadati</taxon>
        <taxon>Pseudomonadota</taxon>
        <taxon>Gammaproteobacteria</taxon>
        <taxon>Methylococcales</taxon>
        <taxon>Methylococcaceae</taxon>
        <taxon>Methylomicrobium</taxon>
    </lineage>
</organism>
<proteinExistence type="predicted"/>
<feature type="transmembrane region" description="Helical" evidence="8">
    <location>
        <begin position="270"/>
        <end position="288"/>
    </location>
</feature>
<dbReference type="Pfam" id="PF00999">
    <property type="entry name" value="Na_H_Exchanger"/>
    <property type="match status" value="1"/>
</dbReference>
<keyword evidence="4 8" id="KW-0812">Transmembrane</keyword>
<keyword evidence="2" id="KW-0813">Transport</keyword>
<evidence type="ECO:0000256" key="7">
    <source>
        <dbReference type="ARBA" id="ARBA00023136"/>
    </source>
</evidence>
<dbReference type="InterPro" id="IPR006153">
    <property type="entry name" value="Cation/H_exchanger_TM"/>
</dbReference>
<feature type="transmembrane region" description="Helical" evidence="8">
    <location>
        <begin position="118"/>
        <end position="136"/>
    </location>
</feature>
<name>H8GM99_METAL</name>
<evidence type="ECO:0000313" key="11">
    <source>
        <dbReference type="Proteomes" id="UP000005090"/>
    </source>
</evidence>
<dbReference type="EMBL" id="CM001475">
    <property type="protein sequence ID" value="EIC30623.1"/>
    <property type="molecule type" value="Genomic_DNA"/>
</dbReference>
<keyword evidence="3" id="KW-0050">Antiport</keyword>
<evidence type="ECO:0000256" key="1">
    <source>
        <dbReference type="ARBA" id="ARBA00004141"/>
    </source>
</evidence>
<feature type="transmembrane region" description="Helical" evidence="8">
    <location>
        <begin position="86"/>
        <end position="112"/>
    </location>
</feature>
<evidence type="ECO:0000256" key="2">
    <source>
        <dbReference type="ARBA" id="ARBA00022448"/>
    </source>
</evidence>
<accession>H8GM99</accession>
<feature type="transmembrane region" description="Helical" evidence="8">
    <location>
        <begin position="333"/>
        <end position="356"/>
    </location>
</feature>
<keyword evidence="7 8" id="KW-0472">Membrane</keyword>
<dbReference type="STRING" id="686340.Metal_2942"/>